<keyword evidence="2" id="KW-1185">Reference proteome</keyword>
<protein>
    <submittedName>
        <fullName evidence="1">Uncharacterized protein</fullName>
    </submittedName>
</protein>
<dbReference type="AlphaFoldDB" id="A0AAV6ZXM8"/>
<reference evidence="1" key="1">
    <citation type="thesis" date="2020" institute="ProQuest LLC" country="789 East Eisenhower Parkway, Ann Arbor, MI, USA">
        <title>Comparative Genomics and Chromosome Evolution.</title>
        <authorList>
            <person name="Mudd A.B."/>
        </authorList>
    </citation>
    <scope>NUCLEOTIDE SEQUENCE</scope>
    <source>
        <strain evidence="1">237g6f4</strain>
        <tissue evidence="1">Blood</tissue>
    </source>
</reference>
<dbReference type="Proteomes" id="UP000824782">
    <property type="component" value="Unassembled WGS sequence"/>
</dbReference>
<evidence type="ECO:0000313" key="2">
    <source>
        <dbReference type="Proteomes" id="UP000824782"/>
    </source>
</evidence>
<sequence length="88" mass="9772">MPLTNRDIISCEPLKGFRIFMMALSIKKEITVQPITGHGCDPFVVFSVCSEGLGSRNWGLGKAPAKHWNGIHYPHPNPDSSKIQQIKV</sequence>
<dbReference type="EMBL" id="WNYA01000011">
    <property type="protein sequence ID" value="KAG8552035.1"/>
    <property type="molecule type" value="Genomic_DNA"/>
</dbReference>
<name>A0AAV6ZXM8_ENGPU</name>
<organism evidence="1 2">
    <name type="scientific">Engystomops pustulosus</name>
    <name type="common">Tungara frog</name>
    <name type="synonym">Physalaemus pustulosus</name>
    <dbReference type="NCBI Taxonomy" id="76066"/>
    <lineage>
        <taxon>Eukaryota</taxon>
        <taxon>Metazoa</taxon>
        <taxon>Chordata</taxon>
        <taxon>Craniata</taxon>
        <taxon>Vertebrata</taxon>
        <taxon>Euteleostomi</taxon>
        <taxon>Amphibia</taxon>
        <taxon>Batrachia</taxon>
        <taxon>Anura</taxon>
        <taxon>Neobatrachia</taxon>
        <taxon>Hyloidea</taxon>
        <taxon>Leptodactylidae</taxon>
        <taxon>Leiuperinae</taxon>
        <taxon>Engystomops</taxon>
    </lineage>
</organism>
<gene>
    <name evidence="1" type="ORF">GDO81_004383</name>
</gene>
<proteinExistence type="predicted"/>
<evidence type="ECO:0000313" key="1">
    <source>
        <dbReference type="EMBL" id="KAG8552035.1"/>
    </source>
</evidence>
<accession>A0AAV6ZXM8</accession>
<comment type="caution">
    <text evidence="1">The sequence shown here is derived from an EMBL/GenBank/DDBJ whole genome shotgun (WGS) entry which is preliminary data.</text>
</comment>